<keyword evidence="3" id="KW-0472">Membrane</keyword>
<proteinExistence type="predicted"/>
<dbReference type="SUPFAM" id="SSF46894">
    <property type="entry name" value="C-terminal effector domain of the bipartite response regulators"/>
    <property type="match status" value="1"/>
</dbReference>
<evidence type="ECO:0000313" key="5">
    <source>
        <dbReference type="EMBL" id="MFC3121686.1"/>
    </source>
</evidence>
<feature type="transmembrane region" description="Helical" evidence="3">
    <location>
        <begin position="127"/>
        <end position="147"/>
    </location>
</feature>
<evidence type="ECO:0000256" key="3">
    <source>
        <dbReference type="SAM" id="Phobius"/>
    </source>
</evidence>
<dbReference type="PROSITE" id="PS51755">
    <property type="entry name" value="OMPR_PHOB"/>
    <property type="match status" value="1"/>
</dbReference>
<dbReference type="InterPro" id="IPR001867">
    <property type="entry name" value="OmpR/PhoB-type_DNA-bd"/>
</dbReference>
<organism evidence="5 6">
    <name type="scientific">Agaribacter flavus</name>
    <dbReference type="NCBI Taxonomy" id="1902781"/>
    <lineage>
        <taxon>Bacteria</taxon>
        <taxon>Pseudomonadati</taxon>
        <taxon>Pseudomonadota</taxon>
        <taxon>Gammaproteobacteria</taxon>
        <taxon>Alteromonadales</taxon>
        <taxon>Alteromonadaceae</taxon>
        <taxon>Agaribacter</taxon>
    </lineage>
</organism>
<comment type="caution">
    <text evidence="5">The sequence shown here is derived from an EMBL/GenBank/DDBJ whole genome shotgun (WGS) entry which is preliminary data.</text>
</comment>
<feature type="domain" description="OmpR/PhoB-type" evidence="4">
    <location>
        <begin position="8"/>
        <end position="108"/>
    </location>
</feature>
<dbReference type="Gene3D" id="1.10.10.10">
    <property type="entry name" value="Winged helix-like DNA-binding domain superfamily/Winged helix DNA-binding domain"/>
    <property type="match status" value="1"/>
</dbReference>
<dbReference type="SMART" id="SM00862">
    <property type="entry name" value="Trans_reg_C"/>
    <property type="match status" value="1"/>
</dbReference>
<dbReference type="Proteomes" id="UP001595478">
    <property type="component" value="Unassembled WGS sequence"/>
</dbReference>
<accession>A0ABV7FR25</accession>
<evidence type="ECO:0000256" key="2">
    <source>
        <dbReference type="PROSITE-ProRule" id="PRU01091"/>
    </source>
</evidence>
<dbReference type="EMBL" id="JBHRSW010000014">
    <property type="protein sequence ID" value="MFC3121686.1"/>
    <property type="molecule type" value="Genomic_DNA"/>
</dbReference>
<dbReference type="InterPro" id="IPR036388">
    <property type="entry name" value="WH-like_DNA-bd_sf"/>
</dbReference>
<keyword evidence="3" id="KW-0812">Transmembrane</keyword>
<sequence>MTAEEAKSLAYEFGNFYLDVQRRVLVEKGSNKPIATNERNLLFLQLLCENSPKTVSKDTLTQAIWPNSHVSDWSLPRIVSDTRQLLHDDGDSQQLIKTVRGVGFLIKDVQRVPTTRLKSSAFFSSKMGYLFSFVLFGVIIVAAYLLYAQVQSQQSLLKSMEALANYQDNTYTAFVAQAKRRNELVAMLEKRLAIKREHQFEKFFSLYYLQFNKEEQFVCAQMRAITETGLKENNERILALLNSQPKILDEIAQAKALQQHLRFWLNKYESVFKKREDMCLLYVVVEDNVPYPSGVDQSVKAWLAENIE</sequence>
<evidence type="ECO:0000259" key="4">
    <source>
        <dbReference type="PROSITE" id="PS51755"/>
    </source>
</evidence>
<dbReference type="Pfam" id="PF00486">
    <property type="entry name" value="Trans_reg_C"/>
    <property type="match status" value="1"/>
</dbReference>
<evidence type="ECO:0000313" key="6">
    <source>
        <dbReference type="Proteomes" id="UP001595478"/>
    </source>
</evidence>
<name>A0ABV7FR25_9ALTE</name>
<gene>
    <name evidence="5" type="ORF">ACFOHL_08635</name>
</gene>
<keyword evidence="1 2" id="KW-0238">DNA-binding</keyword>
<dbReference type="RefSeq" id="WP_376919821.1">
    <property type="nucleotide sequence ID" value="NZ_JBHRSW010000014.1"/>
</dbReference>
<feature type="DNA-binding region" description="OmpR/PhoB-type" evidence="2">
    <location>
        <begin position="8"/>
        <end position="108"/>
    </location>
</feature>
<protein>
    <submittedName>
        <fullName evidence="5">Transcriptional regulator</fullName>
    </submittedName>
</protein>
<evidence type="ECO:0000256" key="1">
    <source>
        <dbReference type="ARBA" id="ARBA00023125"/>
    </source>
</evidence>
<keyword evidence="6" id="KW-1185">Reference proteome</keyword>
<dbReference type="InterPro" id="IPR016032">
    <property type="entry name" value="Sig_transdc_resp-reg_C-effctor"/>
</dbReference>
<reference evidence="6" key="1">
    <citation type="journal article" date="2019" name="Int. J. Syst. Evol. Microbiol.">
        <title>The Global Catalogue of Microorganisms (GCM) 10K type strain sequencing project: providing services to taxonomists for standard genome sequencing and annotation.</title>
        <authorList>
            <consortium name="The Broad Institute Genomics Platform"/>
            <consortium name="The Broad Institute Genome Sequencing Center for Infectious Disease"/>
            <person name="Wu L."/>
            <person name="Ma J."/>
        </authorList>
    </citation>
    <scope>NUCLEOTIDE SEQUENCE [LARGE SCALE GENOMIC DNA]</scope>
    <source>
        <strain evidence="6">KCTC 52473</strain>
    </source>
</reference>
<keyword evidence="3" id="KW-1133">Transmembrane helix</keyword>